<evidence type="ECO:0000313" key="7">
    <source>
        <dbReference type="EMBL" id="KEA64011.1"/>
    </source>
</evidence>
<reference evidence="7 8" key="1">
    <citation type="submission" date="2014-04" db="EMBL/GenBank/DDBJ databases">
        <title>Marinobacterium kochiensis sp. nov., isolated from sediment sample collected from Kochi backwaters in Kerala, India.</title>
        <authorList>
            <person name="Singh A."/>
            <person name="Pinnaka A.K."/>
        </authorList>
    </citation>
    <scope>NUCLEOTIDE SEQUENCE [LARGE SCALE GENOMIC DNA]</scope>
    <source>
        <strain evidence="7 8">AK27</strain>
    </source>
</reference>
<dbReference type="Proteomes" id="UP000028252">
    <property type="component" value="Unassembled WGS sequence"/>
</dbReference>
<sequence>MRESETEEDKLIAAAETKVDRDLSDCESWSRCLTRMAQTRDKQLFAQLFSHFGPRLKGYVLRLGVPAAVAEELAQEAMLNVWRKAHLFNADKANASTWIFTLARNLCIDRLRRERVFEYELPAEEADPDERHYGEHAVLEHRMQQAISELPEAQAQVLFLSYYEGKSHSEIAEQLGIPMGSVKSRLRLAFNKLRLLWGEES</sequence>
<dbReference type="InterPro" id="IPR039425">
    <property type="entry name" value="RNA_pol_sigma-70-like"/>
</dbReference>
<dbReference type="RefSeq" id="WP_051692738.1">
    <property type="nucleotide sequence ID" value="NZ_JMQN01000021.1"/>
</dbReference>
<comment type="caution">
    <text evidence="7">The sequence shown here is derived from an EMBL/GenBank/DDBJ whole genome shotgun (WGS) entry which is preliminary data.</text>
</comment>
<name>A0A081FZQ6_9GAMM</name>
<dbReference type="SUPFAM" id="SSF88946">
    <property type="entry name" value="Sigma2 domain of RNA polymerase sigma factors"/>
    <property type="match status" value="1"/>
</dbReference>
<dbReference type="CDD" id="cd06171">
    <property type="entry name" value="Sigma70_r4"/>
    <property type="match status" value="1"/>
</dbReference>
<keyword evidence="2" id="KW-0805">Transcription regulation</keyword>
<dbReference type="eggNOG" id="COG1595">
    <property type="taxonomic scope" value="Bacteria"/>
</dbReference>
<dbReference type="PANTHER" id="PTHR43133:SF62">
    <property type="entry name" value="RNA POLYMERASE SIGMA FACTOR SIGZ"/>
    <property type="match status" value="1"/>
</dbReference>
<dbReference type="InterPro" id="IPR007627">
    <property type="entry name" value="RNA_pol_sigma70_r2"/>
</dbReference>
<dbReference type="GO" id="GO:0006352">
    <property type="term" value="P:DNA-templated transcription initiation"/>
    <property type="evidence" value="ECO:0007669"/>
    <property type="project" value="InterPro"/>
</dbReference>
<keyword evidence="4" id="KW-0804">Transcription</keyword>
<dbReference type="EMBL" id="JMQN01000021">
    <property type="protein sequence ID" value="KEA64011.1"/>
    <property type="molecule type" value="Genomic_DNA"/>
</dbReference>
<evidence type="ECO:0000256" key="1">
    <source>
        <dbReference type="ARBA" id="ARBA00010641"/>
    </source>
</evidence>
<dbReference type="Pfam" id="PF04542">
    <property type="entry name" value="Sigma70_r2"/>
    <property type="match status" value="1"/>
</dbReference>
<gene>
    <name evidence="7" type="ORF">ADIMK_1746</name>
</gene>
<proteinExistence type="inferred from homology"/>
<dbReference type="NCBIfam" id="TIGR02937">
    <property type="entry name" value="sigma70-ECF"/>
    <property type="match status" value="1"/>
</dbReference>
<dbReference type="PATRIC" id="fig|1232683.4.peg.1720"/>
<dbReference type="Gene3D" id="1.10.10.10">
    <property type="entry name" value="Winged helix-like DNA-binding domain superfamily/Winged helix DNA-binding domain"/>
    <property type="match status" value="1"/>
</dbReference>
<evidence type="ECO:0000313" key="8">
    <source>
        <dbReference type="Proteomes" id="UP000028252"/>
    </source>
</evidence>
<dbReference type="Pfam" id="PF08281">
    <property type="entry name" value="Sigma70_r4_2"/>
    <property type="match status" value="1"/>
</dbReference>
<accession>A0A081FZQ6</accession>
<keyword evidence="8" id="KW-1185">Reference proteome</keyword>
<evidence type="ECO:0000256" key="4">
    <source>
        <dbReference type="ARBA" id="ARBA00023163"/>
    </source>
</evidence>
<keyword evidence="3" id="KW-0731">Sigma factor</keyword>
<dbReference type="GO" id="GO:0016987">
    <property type="term" value="F:sigma factor activity"/>
    <property type="evidence" value="ECO:0007669"/>
    <property type="project" value="UniProtKB-KW"/>
</dbReference>
<dbReference type="AlphaFoldDB" id="A0A081FZQ6"/>
<dbReference type="OrthoDB" id="9784272at2"/>
<evidence type="ECO:0000256" key="3">
    <source>
        <dbReference type="ARBA" id="ARBA00023082"/>
    </source>
</evidence>
<dbReference type="InterPro" id="IPR013324">
    <property type="entry name" value="RNA_pol_sigma_r3/r4-like"/>
</dbReference>
<evidence type="ECO:0000256" key="2">
    <source>
        <dbReference type="ARBA" id="ARBA00023015"/>
    </source>
</evidence>
<feature type="domain" description="RNA polymerase sigma-70 region 2" evidence="5">
    <location>
        <begin position="48"/>
        <end position="115"/>
    </location>
</feature>
<dbReference type="InterPro" id="IPR036388">
    <property type="entry name" value="WH-like_DNA-bd_sf"/>
</dbReference>
<dbReference type="GO" id="GO:0003677">
    <property type="term" value="F:DNA binding"/>
    <property type="evidence" value="ECO:0007669"/>
    <property type="project" value="InterPro"/>
</dbReference>
<protein>
    <submittedName>
        <fullName evidence="7">RNA polymerase sigma-70 factor</fullName>
    </submittedName>
</protein>
<dbReference type="InterPro" id="IPR013325">
    <property type="entry name" value="RNA_pol_sigma_r2"/>
</dbReference>
<dbReference type="STRING" id="1232683.ADIMK_1746"/>
<organism evidence="7 8">
    <name type="scientific">Marinobacterium lacunae</name>
    <dbReference type="NCBI Taxonomy" id="1232683"/>
    <lineage>
        <taxon>Bacteria</taxon>
        <taxon>Pseudomonadati</taxon>
        <taxon>Pseudomonadota</taxon>
        <taxon>Gammaproteobacteria</taxon>
        <taxon>Oceanospirillales</taxon>
        <taxon>Oceanospirillaceae</taxon>
        <taxon>Marinobacterium</taxon>
    </lineage>
</organism>
<comment type="similarity">
    <text evidence="1">Belongs to the sigma-70 factor family. ECF subfamily.</text>
</comment>
<dbReference type="PANTHER" id="PTHR43133">
    <property type="entry name" value="RNA POLYMERASE ECF-TYPE SIGMA FACTO"/>
    <property type="match status" value="1"/>
</dbReference>
<evidence type="ECO:0000259" key="5">
    <source>
        <dbReference type="Pfam" id="PF04542"/>
    </source>
</evidence>
<dbReference type="Gene3D" id="1.10.1740.10">
    <property type="match status" value="1"/>
</dbReference>
<feature type="domain" description="RNA polymerase sigma factor 70 region 4 type 2" evidence="6">
    <location>
        <begin position="142"/>
        <end position="193"/>
    </location>
</feature>
<dbReference type="InterPro" id="IPR014284">
    <property type="entry name" value="RNA_pol_sigma-70_dom"/>
</dbReference>
<dbReference type="SUPFAM" id="SSF88659">
    <property type="entry name" value="Sigma3 and sigma4 domains of RNA polymerase sigma factors"/>
    <property type="match status" value="1"/>
</dbReference>
<dbReference type="InterPro" id="IPR013249">
    <property type="entry name" value="RNA_pol_sigma70_r4_t2"/>
</dbReference>
<evidence type="ECO:0000259" key="6">
    <source>
        <dbReference type="Pfam" id="PF08281"/>
    </source>
</evidence>